<dbReference type="Proteomes" id="UP000260680">
    <property type="component" value="Unassembled WGS sequence"/>
</dbReference>
<comment type="similarity">
    <text evidence="1">Belongs to the myoviridae tail sheath protein family.</text>
</comment>
<evidence type="ECO:0000313" key="5">
    <source>
        <dbReference type="Proteomes" id="UP000260680"/>
    </source>
</evidence>
<proteinExistence type="inferred from homology"/>
<organism evidence="4 5">
    <name type="scientific">Lacrimispora amygdalina</name>
    <dbReference type="NCBI Taxonomy" id="253257"/>
    <lineage>
        <taxon>Bacteria</taxon>
        <taxon>Bacillati</taxon>
        <taxon>Bacillota</taxon>
        <taxon>Clostridia</taxon>
        <taxon>Lachnospirales</taxon>
        <taxon>Lachnospiraceae</taxon>
        <taxon>Lacrimispora</taxon>
    </lineage>
</organism>
<dbReference type="InterPro" id="IPR035089">
    <property type="entry name" value="Phage_sheath_subtilisin"/>
</dbReference>
<dbReference type="AlphaFoldDB" id="A0A3E2NFQ3"/>
<gene>
    <name evidence="4" type="ORF">DS742_05200</name>
</gene>
<dbReference type="RefSeq" id="WP_117415957.1">
    <property type="nucleotide sequence ID" value="NZ_QOHO01000016.1"/>
</dbReference>
<feature type="domain" description="Tail sheath protein C-terminal" evidence="3">
    <location>
        <begin position="217"/>
        <end position="337"/>
    </location>
</feature>
<dbReference type="Pfam" id="PF17482">
    <property type="entry name" value="Phage_sheath_1C"/>
    <property type="match status" value="1"/>
</dbReference>
<comment type="caution">
    <text evidence="4">The sequence shown here is derived from an EMBL/GenBank/DDBJ whole genome shotgun (WGS) entry which is preliminary data.</text>
</comment>
<feature type="domain" description="Tail sheath protein subtilisin-like" evidence="2">
    <location>
        <begin position="77"/>
        <end position="208"/>
    </location>
</feature>
<dbReference type="EMBL" id="QOHO01000016">
    <property type="protein sequence ID" value="RFZ79859.1"/>
    <property type="molecule type" value="Genomic_DNA"/>
</dbReference>
<evidence type="ECO:0000256" key="1">
    <source>
        <dbReference type="ARBA" id="ARBA00008005"/>
    </source>
</evidence>
<evidence type="ECO:0000313" key="4">
    <source>
        <dbReference type="EMBL" id="RFZ79859.1"/>
    </source>
</evidence>
<evidence type="ECO:0000259" key="2">
    <source>
        <dbReference type="Pfam" id="PF04984"/>
    </source>
</evidence>
<protein>
    <submittedName>
        <fullName evidence="4">Phage tail protein</fullName>
    </submittedName>
</protein>
<dbReference type="OrthoDB" id="89060at2"/>
<dbReference type="Gene3D" id="3.30.1370.220">
    <property type="match status" value="1"/>
</dbReference>
<reference evidence="4 5" key="1">
    <citation type="submission" date="2018-07" db="EMBL/GenBank/DDBJ databases">
        <title>New species, Clostridium PI-S10-A1B.</title>
        <authorList>
            <person name="Krishna G."/>
            <person name="Summeta K."/>
            <person name="Shikha S."/>
            <person name="Prabhu P.B."/>
            <person name="Suresh K."/>
        </authorList>
    </citation>
    <scope>NUCLEOTIDE SEQUENCE [LARGE SCALE GENOMIC DNA]</scope>
    <source>
        <strain evidence="4 5">PI-S10-A1B</strain>
    </source>
</reference>
<evidence type="ECO:0000259" key="3">
    <source>
        <dbReference type="Pfam" id="PF17482"/>
    </source>
</evidence>
<sequence>MERGERGVVALVLKDKTKQKKVIYSVSDIPKELSDENKELVEMALRGYQKTPQKVILYIMSSKPEDMEAEYQEMEKYFEITVFNWLSIPSVETDKKTEEIAAWIKAQRKAKRTVKVVLPNVEADSEGIVNVISSLYKNETEYKPEKVTARVAGLIAGTPMTIACTYAPLTDFTDCTRLTAEELDSAVNAGKFVFLWDGEKVKACRGINSVVTVGNGKGDSFKKIKIVEAMDMIQDDIRMTVQDNYIGKFANTYDNKCLLITAINGYFSELIREGIIESGTCEIDIDSQRSYLQTNKIAVEDMSEQEIKEANVGSHVFLKAKVSILDAIEDIDLNIYI</sequence>
<dbReference type="Gene3D" id="3.40.50.11790">
    <property type="match status" value="1"/>
</dbReference>
<name>A0A3E2NFQ3_9FIRM</name>
<accession>A0A3E2NFQ3</accession>
<dbReference type="InterPro" id="IPR020287">
    <property type="entry name" value="Tail_sheath_C"/>
</dbReference>
<dbReference type="Pfam" id="PF04984">
    <property type="entry name" value="Phage_sheath_1"/>
    <property type="match status" value="1"/>
</dbReference>